<organism evidence="2 3">
    <name type="scientific">Lysinibacillus composti</name>
    <dbReference type="NCBI Taxonomy" id="720633"/>
    <lineage>
        <taxon>Bacteria</taxon>
        <taxon>Bacillati</taxon>
        <taxon>Bacillota</taxon>
        <taxon>Bacilli</taxon>
        <taxon>Bacillales</taxon>
        <taxon>Bacillaceae</taxon>
        <taxon>Lysinibacillus</taxon>
    </lineage>
</organism>
<keyword evidence="1" id="KW-0175">Coiled coil</keyword>
<feature type="coiled-coil region" evidence="1">
    <location>
        <begin position="46"/>
        <end position="73"/>
    </location>
</feature>
<sequence length="110" mass="12469">MSESKLLKSVIIGALTGAALSMLDRKTREHTIESAKKMKDSIIYYSQNYDELREVLSEKLEEAQELYEKTSENVSLIASGLEELKDMPSTVQSLVEDTRNAFSQKEDIIH</sequence>
<name>A0A3N9URU1_9BACI</name>
<dbReference type="EMBL" id="RRCT01000005">
    <property type="protein sequence ID" value="RQW75262.1"/>
    <property type="molecule type" value="Genomic_DNA"/>
</dbReference>
<evidence type="ECO:0000256" key="1">
    <source>
        <dbReference type="SAM" id="Coils"/>
    </source>
</evidence>
<accession>A0A3N9URU1</accession>
<keyword evidence="3" id="KW-1185">Reference proteome</keyword>
<gene>
    <name evidence="2" type="ORF">EBB45_07850</name>
</gene>
<dbReference type="Proteomes" id="UP000274033">
    <property type="component" value="Unassembled WGS sequence"/>
</dbReference>
<proteinExistence type="predicted"/>
<reference evidence="2 3" key="1">
    <citation type="journal article" date="2013" name="J. Microbiol.">
        <title>Lysinibacillus chungkukjangi sp. nov., isolated from Chungkukjang, Korean fermented soybean food.</title>
        <authorList>
            <person name="Kim S.J."/>
            <person name="Jang Y.H."/>
            <person name="Hamada M."/>
            <person name="Ahn J.H."/>
            <person name="Weon H.Y."/>
            <person name="Suzuki K."/>
            <person name="Whang K.S."/>
            <person name="Kwon S.W."/>
        </authorList>
    </citation>
    <scope>NUCLEOTIDE SEQUENCE [LARGE SCALE GENOMIC DNA]</scope>
    <source>
        <strain evidence="2 3">MCCC 1A12701</strain>
    </source>
</reference>
<comment type="caution">
    <text evidence="2">The sequence shown here is derived from an EMBL/GenBank/DDBJ whole genome shotgun (WGS) entry which is preliminary data.</text>
</comment>
<dbReference type="OrthoDB" id="2353585at2"/>
<protein>
    <submittedName>
        <fullName evidence="2">YtxH domain-containing protein</fullName>
    </submittedName>
</protein>
<evidence type="ECO:0000313" key="2">
    <source>
        <dbReference type="EMBL" id="RQW75262.1"/>
    </source>
</evidence>
<dbReference type="AlphaFoldDB" id="A0A3N9URU1"/>
<evidence type="ECO:0000313" key="3">
    <source>
        <dbReference type="Proteomes" id="UP000274033"/>
    </source>
</evidence>
<dbReference type="RefSeq" id="WP_124763919.1">
    <property type="nucleotide sequence ID" value="NZ_JAFBDY010000004.1"/>
</dbReference>